<dbReference type="KEGG" id="gaw:V144x_07080"/>
<dbReference type="CDD" id="cd04659">
    <property type="entry name" value="Piwi_piwi-like_ProArk"/>
    <property type="match status" value="1"/>
</dbReference>
<evidence type="ECO:0000313" key="1">
    <source>
        <dbReference type="EMBL" id="QDT95266.1"/>
    </source>
</evidence>
<evidence type="ECO:0000313" key="2">
    <source>
        <dbReference type="Proteomes" id="UP000318704"/>
    </source>
</evidence>
<accession>A0A517VQG6</accession>
<protein>
    <recommendedName>
        <fullName evidence="3">Piwi domain-containing protein</fullName>
    </recommendedName>
</protein>
<sequence>MSISIEYLKEPKLQFGKYFEHQDTKTGLAEFGPFGKNVAGLHPSEIKMGFIGTRETIAGAKEWLEECGSEIESENSKVIKAKIKEVDNLPNLFGQDIFEDEHIHEPIVRLYKILNRDFIGFSKDSEFESCFQMNDRWDRTIRQEEISKTLGIEDKQRRIWELVELFNGHIKSLAETSPAPDIIVLALTPEIIDEAYTVQVTGNFYLNFRRAIKAKAMQWGVPIQLIQRSTVLGKKPKGRKEPLQEKATRAWNFCTALYYKAEGIPWCPVTVEKDTCFIGVDFYVAQERKDSLTMRTSVAQAFDYLGQGLVLRGDPFEWNSDANGKSPHMSREGASRLVSATLKEYVNVRGTPPKRVVVHKPSRFWGHDHGEYNELDGFIEGIQSVFPGCDYDLVTLTRSRIRLFREGQYPPARGSYFSIEDEAHFLYTMGFIPYLETFPGSYVPEPWQILERHGSSAPKDLFREVLELTKMNVNNCSFADGTPITLSFSQKIGEIMKHVSDEDTVQTSYRFYM</sequence>
<dbReference type="GO" id="GO:0003676">
    <property type="term" value="F:nucleic acid binding"/>
    <property type="evidence" value="ECO:0007669"/>
    <property type="project" value="InterPro"/>
</dbReference>
<gene>
    <name evidence="1" type="ORF">V144x_07080</name>
</gene>
<dbReference type="InterPro" id="IPR012337">
    <property type="entry name" value="RNaseH-like_sf"/>
</dbReference>
<evidence type="ECO:0008006" key="3">
    <source>
        <dbReference type="Google" id="ProtNLM"/>
    </source>
</evidence>
<organism evidence="1 2">
    <name type="scientific">Gimesia aquarii</name>
    <dbReference type="NCBI Taxonomy" id="2527964"/>
    <lineage>
        <taxon>Bacteria</taxon>
        <taxon>Pseudomonadati</taxon>
        <taxon>Planctomycetota</taxon>
        <taxon>Planctomycetia</taxon>
        <taxon>Planctomycetales</taxon>
        <taxon>Planctomycetaceae</taxon>
        <taxon>Gimesia</taxon>
    </lineage>
</organism>
<dbReference type="AlphaFoldDB" id="A0A517VQG6"/>
<dbReference type="EMBL" id="CP037920">
    <property type="protein sequence ID" value="QDT95266.1"/>
    <property type="molecule type" value="Genomic_DNA"/>
</dbReference>
<dbReference type="Proteomes" id="UP000318704">
    <property type="component" value="Chromosome"/>
</dbReference>
<reference evidence="1 2" key="1">
    <citation type="submission" date="2019-03" db="EMBL/GenBank/DDBJ databases">
        <title>Deep-cultivation of Planctomycetes and their phenomic and genomic characterization uncovers novel biology.</title>
        <authorList>
            <person name="Wiegand S."/>
            <person name="Jogler M."/>
            <person name="Boedeker C."/>
            <person name="Pinto D."/>
            <person name="Vollmers J."/>
            <person name="Rivas-Marin E."/>
            <person name="Kohn T."/>
            <person name="Peeters S.H."/>
            <person name="Heuer A."/>
            <person name="Rast P."/>
            <person name="Oberbeckmann S."/>
            <person name="Bunk B."/>
            <person name="Jeske O."/>
            <person name="Meyerdierks A."/>
            <person name="Storesund J.E."/>
            <person name="Kallscheuer N."/>
            <person name="Luecker S."/>
            <person name="Lage O.M."/>
            <person name="Pohl T."/>
            <person name="Merkel B.J."/>
            <person name="Hornburger P."/>
            <person name="Mueller R.-W."/>
            <person name="Bruemmer F."/>
            <person name="Labrenz M."/>
            <person name="Spormann A.M."/>
            <person name="Op den Camp H."/>
            <person name="Overmann J."/>
            <person name="Amann R."/>
            <person name="Jetten M.S.M."/>
            <person name="Mascher T."/>
            <person name="Medema M.H."/>
            <person name="Devos D.P."/>
            <person name="Kaster A.-K."/>
            <person name="Ovreas L."/>
            <person name="Rohde M."/>
            <person name="Galperin M.Y."/>
            <person name="Jogler C."/>
        </authorList>
    </citation>
    <scope>NUCLEOTIDE SEQUENCE [LARGE SCALE GENOMIC DNA]</scope>
    <source>
        <strain evidence="1 2">V144</strain>
    </source>
</reference>
<proteinExistence type="predicted"/>
<dbReference type="Gene3D" id="3.30.420.10">
    <property type="entry name" value="Ribonuclease H-like superfamily/Ribonuclease H"/>
    <property type="match status" value="1"/>
</dbReference>
<dbReference type="InterPro" id="IPR036397">
    <property type="entry name" value="RNaseH_sf"/>
</dbReference>
<dbReference type="RefSeq" id="WP_144981402.1">
    <property type="nucleotide sequence ID" value="NZ_CP037920.1"/>
</dbReference>
<dbReference type="SUPFAM" id="SSF53098">
    <property type="entry name" value="Ribonuclease H-like"/>
    <property type="match status" value="1"/>
</dbReference>
<name>A0A517VQG6_9PLAN</name>